<keyword evidence="2" id="KW-1185">Reference proteome</keyword>
<sequence length="159" mass="17863">MALLLPLPSYSPATESWQSYVAHFKCYLKNRCSPRFPSPDTTGGGDSEFLAALRKAAYHCEFRDLDDALLDRIVCGVRDEKLQCRFLAKSDLTLKQAIEEAQAMEAAKHSTAEICKAYSPTIPKKPTTVYHEEISKSESCSDNEDDVCRIKQKRGIVKQ</sequence>
<dbReference type="Proteomes" id="UP001178461">
    <property type="component" value="Chromosome W"/>
</dbReference>
<evidence type="ECO:0000313" key="2">
    <source>
        <dbReference type="Proteomes" id="UP001178461"/>
    </source>
</evidence>
<gene>
    <name evidence="1" type="ORF">PODLI_1B001532</name>
</gene>
<name>A0AA35LN82_9SAUR</name>
<evidence type="ECO:0000313" key="1">
    <source>
        <dbReference type="EMBL" id="CAI5799292.1"/>
    </source>
</evidence>
<dbReference type="AlphaFoldDB" id="A0AA35LN82"/>
<protein>
    <submittedName>
        <fullName evidence="1">Uncharacterized protein</fullName>
    </submittedName>
</protein>
<dbReference type="EMBL" id="OX395145">
    <property type="protein sequence ID" value="CAI5799292.1"/>
    <property type="molecule type" value="Genomic_DNA"/>
</dbReference>
<organism evidence="1 2">
    <name type="scientific">Podarcis lilfordi</name>
    <name type="common">Lilford's wall lizard</name>
    <dbReference type="NCBI Taxonomy" id="74358"/>
    <lineage>
        <taxon>Eukaryota</taxon>
        <taxon>Metazoa</taxon>
        <taxon>Chordata</taxon>
        <taxon>Craniata</taxon>
        <taxon>Vertebrata</taxon>
        <taxon>Euteleostomi</taxon>
        <taxon>Lepidosauria</taxon>
        <taxon>Squamata</taxon>
        <taxon>Bifurcata</taxon>
        <taxon>Unidentata</taxon>
        <taxon>Episquamata</taxon>
        <taxon>Laterata</taxon>
        <taxon>Lacertibaenia</taxon>
        <taxon>Lacertidae</taxon>
        <taxon>Podarcis</taxon>
    </lineage>
</organism>
<accession>A0AA35LN82</accession>
<proteinExistence type="predicted"/>
<reference evidence="1" key="1">
    <citation type="submission" date="2022-12" db="EMBL/GenBank/DDBJ databases">
        <authorList>
            <person name="Alioto T."/>
            <person name="Alioto T."/>
            <person name="Gomez Garrido J."/>
        </authorList>
    </citation>
    <scope>NUCLEOTIDE SEQUENCE</scope>
</reference>